<feature type="region of interest" description="Disordered" evidence="1">
    <location>
        <begin position="1"/>
        <end position="26"/>
    </location>
</feature>
<organism evidence="2 3">
    <name type="scientific">Lepidopterella palustris CBS 459.81</name>
    <dbReference type="NCBI Taxonomy" id="1314670"/>
    <lineage>
        <taxon>Eukaryota</taxon>
        <taxon>Fungi</taxon>
        <taxon>Dikarya</taxon>
        <taxon>Ascomycota</taxon>
        <taxon>Pezizomycotina</taxon>
        <taxon>Dothideomycetes</taxon>
        <taxon>Pleosporomycetidae</taxon>
        <taxon>Mytilinidiales</taxon>
        <taxon>Argynnaceae</taxon>
        <taxon>Lepidopterella</taxon>
    </lineage>
</organism>
<feature type="compositionally biased region" description="Basic and acidic residues" evidence="1">
    <location>
        <begin position="95"/>
        <end position="104"/>
    </location>
</feature>
<dbReference type="AlphaFoldDB" id="A0A8E2EJ47"/>
<evidence type="ECO:0000313" key="2">
    <source>
        <dbReference type="EMBL" id="OCK84728.1"/>
    </source>
</evidence>
<feature type="region of interest" description="Disordered" evidence="1">
    <location>
        <begin position="78"/>
        <end position="104"/>
    </location>
</feature>
<reference evidence="2 3" key="1">
    <citation type="journal article" date="2016" name="Nat. Commun.">
        <title>Ectomycorrhizal ecology is imprinted in the genome of the dominant symbiotic fungus Cenococcum geophilum.</title>
        <authorList>
            <consortium name="DOE Joint Genome Institute"/>
            <person name="Peter M."/>
            <person name="Kohler A."/>
            <person name="Ohm R.A."/>
            <person name="Kuo A."/>
            <person name="Krutzmann J."/>
            <person name="Morin E."/>
            <person name="Arend M."/>
            <person name="Barry K.W."/>
            <person name="Binder M."/>
            <person name="Choi C."/>
            <person name="Clum A."/>
            <person name="Copeland A."/>
            <person name="Grisel N."/>
            <person name="Haridas S."/>
            <person name="Kipfer T."/>
            <person name="LaButti K."/>
            <person name="Lindquist E."/>
            <person name="Lipzen A."/>
            <person name="Maire R."/>
            <person name="Meier B."/>
            <person name="Mihaltcheva S."/>
            <person name="Molinier V."/>
            <person name="Murat C."/>
            <person name="Poggeler S."/>
            <person name="Quandt C.A."/>
            <person name="Sperisen C."/>
            <person name="Tritt A."/>
            <person name="Tisserant E."/>
            <person name="Crous P.W."/>
            <person name="Henrissat B."/>
            <person name="Nehls U."/>
            <person name="Egli S."/>
            <person name="Spatafora J.W."/>
            <person name="Grigoriev I.V."/>
            <person name="Martin F.M."/>
        </authorList>
    </citation>
    <scope>NUCLEOTIDE SEQUENCE [LARGE SCALE GENOMIC DNA]</scope>
    <source>
        <strain evidence="2 3">CBS 459.81</strain>
    </source>
</reference>
<sequence>MSQLPRPPTSTSSRLSTIPSQKPRQLSHLHAQLAQLTANVSDLENLLRMTAVQAESMRGLGGYVGGMFMAASKVLGEETVRGGGSNPAASSGVDNVREQHPNRA</sequence>
<dbReference type="OrthoDB" id="3358869at2759"/>
<gene>
    <name evidence="2" type="ORF">K432DRAFT_378279</name>
</gene>
<dbReference type="InterPro" id="IPR042332">
    <property type="entry name" value="Hsk3"/>
</dbReference>
<evidence type="ECO:0000313" key="3">
    <source>
        <dbReference type="Proteomes" id="UP000250266"/>
    </source>
</evidence>
<dbReference type="PANTHER" id="PTHR28289">
    <property type="entry name" value="DASH COMPLEX SUBUNIT HSK3"/>
    <property type="match status" value="1"/>
</dbReference>
<evidence type="ECO:0008006" key="4">
    <source>
        <dbReference type="Google" id="ProtNLM"/>
    </source>
</evidence>
<keyword evidence="3" id="KW-1185">Reference proteome</keyword>
<dbReference type="GO" id="GO:0042729">
    <property type="term" value="C:DASH complex"/>
    <property type="evidence" value="ECO:0007669"/>
    <property type="project" value="TreeGrafter"/>
</dbReference>
<dbReference type="PANTHER" id="PTHR28289:SF1">
    <property type="entry name" value="DASH COMPLEX SUBUNIT HSK3"/>
    <property type="match status" value="1"/>
</dbReference>
<dbReference type="EMBL" id="KV744831">
    <property type="protein sequence ID" value="OCK84728.1"/>
    <property type="molecule type" value="Genomic_DNA"/>
</dbReference>
<protein>
    <recommendedName>
        <fullName evidence="4">DASH complex subunit Hsk3 like-domain-containing protein</fullName>
    </recommendedName>
</protein>
<dbReference type="Pfam" id="PF08227">
    <property type="entry name" value="DASH_Hsk3"/>
    <property type="match status" value="1"/>
</dbReference>
<evidence type="ECO:0000256" key="1">
    <source>
        <dbReference type="SAM" id="MobiDB-lite"/>
    </source>
</evidence>
<proteinExistence type="predicted"/>
<dbReference type="GO" id="GO:0051010">
    <property type="term" value="F:microtubule plus-end binding"/>
    <property type="evidence" value="ECO:0007669"/>
    <property type="project" value="TreeGrafter"/>
</dbReference>
<dbReference type="GO" id="GO:0008608">
    <property type="term" value="P:attachment of spindle microtubules to kinetochore"/>
    <property type="evidence" value="ECO:0007669"/>
    <property type="project" value="InterPro"/>
</dbReference>
<feature type="compositionally biased region" description="Low complexity" evidence="1">
    <location>
        <begin position="9"/>
        <end position="26"/>
    </location>
</feature>
<name>A0A8E2EJ47_9PEZI</name>
<accession>A0A8E2EJ47</accession>
<dbReference type="Proteomes" id="UP000250266">
    <property type="component" value="Unassembled WGS sequence"/>
</dbReference>
<dbReference type="InterPro" id="IPR013183">
    <property type="entry name" value="Hsk3-like"/>
</dbReference>